<dbReference type="AlphaFoldDB" id="A0A143HMQ9"/>
<name>A0A143HMQ9_MICTH</name>
<keyword evidence="1" id="KW-0732">Signal</keyword>
<dbReference type="RefSeq" id="WP_067153826.1">
    <property type="nucleotide sequence ID" value="NZ_CP014864.1"/>
</dbReference>
<keyword evidence="3" id="KW-1185">Reference proteome</keyword>
<dbReference type="PROSITE" id="PS51257">
    <property type="entry name" value="PROKAR_LIPOPROTEIN"/>
    <property type="match status" value="1"/>
</dbReference>
<dbReference type="Proteomes" id="UP000076077">
    <property type="component" value="Chromosome"/>
</dbReference>
<dbReference type="GeneID" id="76608318"/>
<protein>
    <submittedName>
        <fullName evidence="2">Uncharacterized protein</fullName>
    </submittedName>
</protein>
<gene>
    <name evidence="2" type="ORF">A3224_09670</name>
</gene>
<sequence length="145" mass="15511">MRASVILVLVMMGVGVAGCSATSPHTLVQSALADTHLGWHPAPENQLAFALATVSGIGRVTLRPLPDHLDTLTLELPGMRKVKEVQWVGDEGEQMRLYDGVNGFDGVSLESRGHGYRLRIVGQALDLIRDGGLLTVVDHRAGPNP</sequence>
<evidence type="ECO:0000313" key="3">
    <source>
        <dbReference type="Proteomes" id="UP000076077"/>
    </source>
</evidence>
<dbReference type="OrthoDB" id="5732182at2"/>
<evidence type="ECO:0000313" key="2">
    <source>
        <dbReference type="EMBL" id="AMX02811.1"/>
    </source>
</evidence>
<reference evidence="3" key="1">
    <citation type="submission" date="2016-03" db="EMBL/GenBank/DDBJ databases">
        <authorList>
            <person name="Lee Y.-S."/>
            <person name="Choi Y.-L."/>
        </authorList>
    </citation>
    <scope>NUCLEOTIDE SEQUENCE [LARGE SCALE GENOMIC DNA]</scope>
    <source>
        <strain evidence="3">DAU221</strain>
    </source>
</reference>
<proteinExistence type="predicted"/>
<evidence type="ECO:0000256" key="1">
    <source>
        <dbReference type="SAM" id="SignalP"/>
    </source>
</evidence>
<dbReference type="KEGG" id="mthd:A3224_09670"/>
<accession>A0A143HMQ9</accession>
<organism evidence="2 3">
    <name type="scientific">Microbulbifer thermotolerans</name>
    <dbReference type="NCBI Taxonomy" id="252514"/>
    <lineage>
        <taxon>Bacteria</taxon>
        <taxon>Pseudomonadati</taxon>
        <taxon>Pseudomonadota</taxon>
        <taxon>Gammaproteobacteria</taxon>
        <taxon>Cellvibrionales</taxon>
        <taxon>Microbulbiferaceae</taxon>
        <taxon>Microbulbifer</taxon>
    </lineage>
</organism>
<feature type="signal peptide" evidence="1">
    <location>
        <begin position="1"/>
        <end position="17"/>
    </location>
</feature>
<dbReference type="EMBL" id="CP014864">
    <property type="protein sequence ID" value="AMX02811.1"/>
    <property type="molecule type" value="Genomic_DNA"/>
</dbReference>
<feature type="chain" id="PRO_5007509673" evidence="1">
    <location>
        <begin position="18"/>
        <end position="145"/>
    </location>
</feature>